<organism evidence="1 2">
    <name type="scientific">Chryseobacterium caseinilyticum</name>
    <dbReference type="NCBI Taxonomy" id="2771428"/>
    <lineage>
        <taxon>Bacteria</taxon>
        <taxon>Pseudomonadati</taxon>
        <taxon>Bacteroidota</taxon>
        <taxon>Flavobacteriia</taxon>
        <taxon>Flavobacteriales</taxon>
        <taxon>Weeksellaceae</taxon>
        <taxon>Chryseobacterium group</taxon>
        <taxon>Chryseobacterium</taxon>
    </lineage>
</organism>
<accession>A0ABR8Z7W6</accession>
<protein>
    <submittedName>
        <fullName evidence="1">Uncharacterized protein</fullName>
    </submittedName>
</protein>
<gene>
    <name evidence="1" type="ORF">IC610_02590</name>
</gene>
<evidence type="ECO:0000313" key="2">
    <source>
        <dbReference type="Proteomes" id="UP000637299"/>
    </source>
</evidence>
<dbReference type="EMBL" id="JACYFS010000001">
    <property type="protein sequence ID" value="MBD8081306.1"/>
    <property type="molecule type" value="Genomic_DNA"/>
</dbReference>
<dbReference type="RefSeq" id="WP_191735103.1">
    <property type="nucleotide sequence ID" value="NZ_JACYFS010000001.1"/>
</dbReference>
<name>A0ABR8Z7W6_9FLAO</name>
<proteinExistence type="predicted"/>
<reference evidence="1 2" key="1">
    <citation type="submission" date="2020-09" db="EMBL/GenBank/DDBJ databases">
        <title>Genome seq and assembly of Chryseobacterium sp.</title>
        <authorList>
            <person name="Chhetri G."/>
        </authorList>
    </citation>
    <scope>NUCLEOTIDE SEQUENCE [LARGE SCALE GENOMIC DNA]</scope>
    <source>
        <strain evidence="1 2">GCR10</strain>
    </source>
</reference>
<sequence>MMYFYLMGKKKKKVTKEQLDELKGLRKQLSPQLSLDNKINTLIQVSQVLRTISDTSTFSSNISTEFTGLEVFGERYNNFPRITSVIDEAISFYDEQLSLTN</sequence>
<keyword evidence="2" id="KW-1185">Reference proteome</keyword>
<comment type="caution">
    <text evidence="1">The sequence shown here is derived from an EMBL/GenBank/DDBJ whole genome shotgun (WGS) entry which is preliminary data.</text>
</comment>
<dbReference type="Proteomes" id="UP000637299">
    <property type="component" value="Unassembled WGS sequence"/>
</dbReference>
<evidence type="ECO:0000313" key="1">
    <source>
        <dbReference type="EMBL" id="MBD8081306.1"/>
    </source>
</evidence>